<dbReference type="GO" id="GO:0070966">
    <property type="term" value="P:nuclear-transcribed mRNA catabolic process, no-go decay"/>
    <property type="evidence" value="ECO:0007669"/>
    <property type="project" value="InterPro"/>
</dbReference>
<dbReference type="InterPro" id="IPR005141">
    <property type="entry name" value="eRF1_2"/>
</dbReference>
<dbReference type="InterPro" id="IPR038069">
    <property type="entry name" value="Pelota/DOM34_N"/>
</dbReference>
<feature type="domain" description="eRF1/Pelota-like N-terminal" evidence="1">
    <location>
        <begin position="1"/>
        <end position="91"/>
    </location>
</feature>
<dbReference type="SMART" id="SM01194">
    <property type="entry name" value="eRF1_1"/>
    <property type="match status" value="1"/>
</dbReference>
<dbReference type="GO" id="GO:0071025">
    <property type="term" value="P:RNA surveillance"/>
    <property type="evidence" value="ECO:0007669"/>
    <property type="project" value="InterPro"/>
</dbReference>
<dbReference type="GO" id="GO:0032790">
    <property type="term" value="P:ribosome disassembly"/>
    <property type="evidence" value="ECO:0007669"/>
    <property type="project" value="TreeGrafter"/>
</dbReference>
<dbReference type="InterPro" id="IPR005140">
    <property type="entry name" value="eRF1_Pelota-like_N"/>
</dbReference>
<evidence type="ECO:0000313" key="3">
    <source>
        <dbReference type="Proteomes" id="UP000554482"/>
    </source>
</evidence>
<evidence type="ECO:0000313" key="2">
    <source>
        <dbReference type="EMBL" id="KAF5181951.1"/>
    </source>
</evidence>
<dbReference type="Proteomes" id="UP000554482">
    <property type="component" value="Unassembled WGS sequence"/>
</dbReference>
<reference evidence="2 3" key="1">
    <citation type="submission" date="2020-06" db="EMBL/GenBank/DDBJ databases">
        <title>Transcriptomic and genomic resources for Thalictrum thalictroides and T. hernandezii: Facilitating candidate gene discovery in an emerging model plant lineage.</title>
        <authorList>
            <person name="Arias T."/>
            <person name="Riano-Pachon D.M."/>
            <person name="Di Stilio V.S."/>
        </authorList>
    </citation>
    <scope>NUCLEOTIDE SEQUENCE [LARGE SCALE GENOMIC DNA]</scope>
    <source>
        <strain evidence="3">cv. WT478/WT964</strain>
        <tissue evidence="2">Leaves</tissue>
    </source>
</reference>
<protein>
    <submittedName>
        <fullName evidence="2">Pelota-like protein</fullName>
    </submittedName>
</protein>
<dbReference type="Gene3D" id="3.30.420.60">
    <property type="entry name" value="eRF1 domain 2"/>
    <property type="match status" value="1"/>
</dbReference>
<accession>A0A7J6VBC2</accession>
<dbReference type="GO" id="GO:0070481">
    <property type="term" value="P:nuclear-transcribed mRNA catabolic process, non-stop decay"/>
    <property type="evidence" value="ECO:0007669"/>
    <property type="project" value="InterPro"/>
</dbReference>
<dbReference type="InterPro" id="IPR042226">
    <property type="entry name" value="eFR1_2_sf"/>
</dbReference>
<dbReference type="PANTHER" id="PTHR10853">
    <property type="entry name" value="PELOTA"/>
    <property type="match status" value="1"/>
</dbReference>
<organism evidence="2 3">
    <name type="scientific">Thalictrum thalictroides</name>
    <name type="common">Rue-anemone</name>
    <name type="synonym">Anemone thalictroides</name>
    <dbReference type="NCBI Taxonomy" id="46969"/>
    <lineage>
        <taxon>Eukaryota</taxon>
        <taxon>Viridiplantae</taxon>
        <taxon>Streptophyta</taxon>
        <taxon>Embryophyta</taxon>
        <taxon>Tracheophyta</taxon>
        <taxon>Spermatophyta</taxon>
        <taxon>Magnoliopsida</taxon>
        <taxon>Ranunculales</taxon>
        <taxon>Ranunculaceae</taxon>
        <taxon>Thalictroideae</taxon>
        <taxon>Thalictrum</taxon>
    </lineage>
</organism>
<dbReference type="Pfam" id="PF03464">
    <property type="entry name" value="eRF1_2"/>
    <property type="match status" value="1"/>
</dbReference>
<dbReference type="GO" id="GO:0005737">
    <property type="term" value="C:cytoplasm"/>
    <property type="evidence" value="ECO:0007669"/>
    <property type="project" value="TreeGrafter"/>
</dbReference>
<sequence>MVVTVRKVLREGASRGRDAERVKLKLEINVESVDYDKEGSVLRLRGRTILHNEHLKIGQFHTLEIELHQQFVLRKKVWDSLAVDALQEAVNPAATADLAVLMMQKGYGYESALNKFLENVLQAFLNHVDFNVIHCAVIASSDLTHDRFHKYLLLEAERRQLRTIIENKSRILLVPTTSGYEHSLKEVLDAPTVMNLIKDTKAAKEVRALKEFLT</sequence>
<dbReference type="InterPro" id="IPR004405">
    <property type="entry name" value="TF_pelota"/>
</dbReference>
<dbReference type="SUPFAM" id="SSF159065">
    <property type="entry name" value="Dom34/Pelota N-terminal domain-like"/>
    <property type="match status" value="1"/>
</dbReference>
<name>A0A7J6VBC2_THATH</name>
<dbReference type="InterPro" id="IPR058547">
    <property type="entry name" value="Pelota_N"/>
</dbReference>
<evidence type="ECO:0000259" key="1">
    <source>
        <dbReference type="SMART" id="SM01194"/>
    </source>
</evidence>
<proteinExistence type="predicted"/>
<dbReference type="PANTHER" id="PTHR10853:SF0">
    <property type="entry name" value="PROTEIN PELOTA HOMOLOG"/>
    <property type="match status" value="1"/>
</dbReference>
<dbReference type="AlphaFoldDB" id="A0A7J6VBC2"/>
<keyword evidence="3" id="KW-1185">Reference proteome</keyword>
<dbReference type="OrthoDB" id="10249111at2759"/>
<dbReference type="Gene3D" id="2.30.30.870">
    <property type="entry name" value="Pelota, domain A"/>
    <property type="match status" value="1"/>
</dbReference>
<dbReference type="GO" id="GO:0070651">
    <property type="term" value="P:nonfunctional rRNA decay"/>
    <property type="evidence" value="ECO:0007669"/>
    <property type="project" value="TreeGrafter"/>
</dbReference>
<dbReference type="Pfam" id="PF26356">
    <property type="entry name" value="Pelota_N"/>
    <property type="match status" value="1"/>
</dbReference>
<dbReference type="SUPFAM" id="SSF53137">
    <property type="entry name" value="Translational machinery components"/>
    <property type="match status" value="1"/>
</dbReference>
<gene>
    <name evidence="2" type="ORF">FRX31_028458</name>
</gene>
<dbReference type="EMBL" id="JABWDY010035496">
    <property type="protein sequence ID" value="KAF5181951.1"/>
    <property type="molecule type" value="Genomic_DNA"/>
</dbReference>
<comment type="caution">
    <text evidence="2">The sequence shown here is derived from an EMBL/GenBank/DDBJ whole genome shotgun (WGS) entry which is preliminary data.</text>
</comment>